<gene>
    <name evidence="1" type="ORF">ARMOST_09349</name>
</gene>
<dbReference type="STRING" id="47428.A0A284RB96"/>
<dbReference type="Proteomes" id="UP000219338">
    <property type="component" value="Unassembled WGS sequence"/>
</dbReference>
<dbReference type="PANTHER" id="PTHR47551:SF1">
    <property type="entry name" value="TUBULIN--TYROSINE LIGASE PBY1-RELATED"/>
    <property type="match status" value="1"/>
</dbReference>
<accession>A0A284RB96</accession>
<dbReference type="AlphaFoldDB" id="A0A284RB96"/>
<dbReference type="EMBL" id="FUEG01000006">
    <property type="protein sequence ID" value="SJL06013.1"/>
    <property type="molecule type" value="Genomic_DNA"/>
</dbReference>
<dbReference type="InterPro" id="IPR004344">
    <property type="entry name" value="TTL/TTLL_fam"/>
</dbReference>
<evidence type="ECO:0000313" key="2">
    <source>
        <dbReference type="Proteomes" id="UP000219338"/>
    </source>
</evidence>
<name>A0A284RB96_ARMOS</name>
<keyword evidence="2" id="KW-1185">Reference proteome</keyword>
<sequence length="448" mass="50069">MDNFTAFVSWPSAPLTASLVQKSLLSLDPSPVIAQRLPNSTNNGVLQWATYDEIDHELTNSHDHHSDVLSSAYTFRKALTRKHFLSRTIHSYLTKNPDSGLGRAVPKTFELEISFADELDEILADDLWDLSVILDADLCRWWILKPLSAFLSYRDIHVSNLSSGMADRGNGIRLFNSKSSLLQIFESFEGEQSEDEDDTAVITSQLRHFVIQEYLPNPLLIDPAEVSIDGSPVPKKLQGHKFHLRVYCVALGALQLYVYKQILALFSALPYAPPERGENESVDLTPHLTNTSLQTHRGEEGVRLLDELVGCHIQSGVDGTNIQLSEAHVADLIEQISSVLAETFQAGLKNPVHFQALPNAFELFGVDFLVTHQPSPGAPFQIQLLEINSEPAIELTGPRLSWILEDLFVSIGRVCVQPFFTKRKDETWPVGESRYGLLKCLDEQVRAT</sequence>
<dbReference type="InterPro" id="IPR027746">
    <property type="entry name" value="TTL"/>
</dbReference>
<dbReference type="PANTHER" id="PTHR47551">
    <property type="entry name" value="TUBULIN--TYROSINE LIGASE PBY1-RELATED"/>
    <property type="match status" value="1"/>
</dbReference>
<dbReference type="OrthoDB" id="202825at2759"/>
<protein>
    <recommendedName>
        <fullName evidence="3">Tubulin-tyrosine ligase</fullName>
    </recommendedName>
</protein>
<reference evidence="2" key="1">
    <citation type="journal article" date="2017" name="Nat. Ecol. Evol.">
        <title>Genome expansion and lineage-specific genetic innovations in the forest pathogenic fungi Armillaria.</title>
        <authorList>
            <person name="Sipos G."/>
            <person name="Prasanna A.N."/>
            <person name="Walter M.C."/>
            <person name="O'Connor E."/>
            <person name="Balint B."/>
            <person name="Krizsan K."/>
            <person name="Kiss B."/>
            <person name="Hess J."/>
            <person name="Varga T."/>
            <person name="Slot J."/>
            <person name="Riley R."/>
            <person name="Boka B."/>
            <person name="Rigling D."/>
            <person name="Barry K."/>
            <person name="Lee J."/>
            <person name="Mihaltcheva S."/>
            <person name="LaButti K."/>
            <person name="Lipzen A."/>
            <person name="Waldron R."/>
            <person name="Moloney N.M."/>
            <person name="Sperisen C."/>
            <person name="Kredics L."/>
            <person name="Vagvoelgyi C."/>
            <person name="Patrignani A."/>
            <person name="Fitzpatrick D."/>
            <person name="Nagy I."/>
            <person name="Doyle S."/>
            <person name="Anderson J.B."/>
            <person name="Grigoriev I.V."/>
            <person name="Gueldener U."/>
            <person name="Muensterkoetter M."/>
            <person name="Nagy L.G."/>
        </authorList>
    </citation>
    <scope>NUCLEOTIDE SEQUENCE [LARGE SCALE GENOMIC DNA]</scope>
    <source>
        <strain evidence="2">C18/9</strain>
    </source>
</reference>
<dbReference type="PROSITE" id="PS51221">
    <property type="entry name" value="TTL"/>
    <property type="match status" value="1"/>
</dbReference>
<evidence type="ECO:0008006" key="3">
    <source>
        <dbReference type="Google" id="ProtNLM"/>
    </source>
</evidence>
<organism evidence="1 2">
    <name type="scientific">Armillaria ostoyae</name>
    <name type="common">Armillaria root rot fungus</name>
    <dbReference type="NCBI Taxonomy" id="47428"/>
    <lineage>
        <taxon>Eukaryota</taxon>
        <taxon>Fungi</taxon>
        <taxon>Dikarya</taxon>
        <taxon>Basidiomycota</taxon>
        <taxon>Agaricomycotina</taxon>
        <taxon>Agaricomycetes</taxon>
        <taxon>Agaricomycetidae</taxon>
        <taxon>Agaricales</taxon>
        <taxon>Marasmiineae</taxon>
        <taxon>Physalacriaceae</taxon>
        <taxon>Armillaria</taxon>
    </lineage>
</organism>
<proteinExistence type="predicted"/>
<dbReference type="Gene3D" id="3.30.470.20">
    <property type="entry name" value="ATP-grasp fold, B domain"/>
    <property type="match status" value="1"/>
</dbReference>
<dbReference type="Pfam" id="PF03133">
    <property type="entry name" value="TTL"/>
    <property type="match status" value="1"/>
</dbReference>
<evidence type="ECO:0000313" key="1">
    <source>
        <dbReference type="EMBL" id="SJL06013.1"/>
    </source>
</evidence>
<dbReference type="OMA" id="LARKDHM"/>
<dbReference type="GO" id="GO:0000932">
    <property type="term" value="C:P-body"/>
    <property type="evidence" value="ECO:0007669"/>
    <property type="project" value="TreeGrafter"/>
</dbReference>